<name>A0A380B116_9GAMM</name>
<dbReference type="Gene3D" id="3.10.129.10">
    <property type="entry name" value="Hotdog Thioesterase"/>
    <property type="match status" value="1"/>
</dbReference>
<dbReference type="Proteomes" id="UP000255061">
    <property type="component" value="Unassembled WGS sequence"/>
</dbReference>
<reference evidence="1 2" key="1">
    <citation type="submission" date="2018-06" db="EMBL/GenBank/DDBJ databases">
        <authorList>
            <consortium name="Pathogen Informatics"/>
            <person name="Doyle S."/>
        </authorList>
    </citation>
    <scope>NUCLEOTIDE SEQUENCE [LARGE SCALE GENOMIC DNA]</scope>
    <source>
        <strain evidence="1 2">NCTC10736</strain>
    </source>
</reference>
<dbReference type="AlphaFoldDB" id="A0A380B116"/>
<dbReference type="InterPro" id="IPR029069">
    <property type="entry name" value="HotDog_dom_sf"/>
</dbReference>
<dbReference type="GO" id="GO:0047617">
    <property type="term" value="F:fatty acyl-CoA hydrolase activity"/>
    <property type="evidence" value="ECO:0007669"/>
    <property type="project" value="TreeGrafter"/>
</dbReference>
<dbReference type="FunFam" id="3.10.129.10:FF:000095">
    <property type="entry name" value="Acyl-CoA thioesterase"/>
    <property type="match status" value="1"/>
</dbReference>
<dbReference type="CDD" id="cd00586">
    <property type="entry name" value="4HBT"/>
    <property type="match status" value="1"/>
</dbReference>
<dbReference type="SUPFAM" id="SSF54637">
    <property type="entry name" value="Thioesterase/thiol ester dehydrase-isomerase"/>
    <property type="match status" value="1"/>
</dbReference>
<dbReference type="PANTHER" id="PTHR31793">
    <property type="entry name" value="4-HYDROXYBENZOYL-COA THIOESTERASE FAMILY MEMBER"/>
    <property type="match status" value="1"/>
</dbReference>
<gene>
    <name evidence="1" type="ORF">NCTC10736_03102</name>
</gene>
<dbReference type="InterPro" id="IPR050563">
    <property type="entry name" value="4-hydroxybenzoyl-CoA_TE"/>
</dbReference>
<evidence type="ECO:0000313" key="1">
    <source>
        <dbReference type="EMBL" id="SUI90561.1"/>
    </source>
</evidence>
<dbReference type="EMBL" id="UGYV01000001">
    <property type="protein sequence ID" value="SUI90561.1"/>
    <property type="molecule type" value="Genomic_DNA"/>
</dbReference>
<evidence type="ECO:0000313" key="2">
    <source>
        <dbReference type="Proteomes" id="UP000255061"/>
    </source>
</evidence>
<dbReference type="Pfam" id="PF13279">
    <property type="entry name" value="4HBT_2"/>
    <property type="match status" value="1"/>
</dbReference>
<organism evidence="1 2">
    <name type="scientific">Shewanella morhuae</name>
    <dbReference type="NCBI Taxonomy" id="365591"/>
    <lineage>
        <taxon>Bacteria</taxon>
        <taxon>Pseudomonadati</taxon>
        <taxon>Pseudomonadota</taxon>
        <taxon>Gammaproteobacteria</taxon>
        <taxon>Alteromonadales</taxon>
        <taxon>Shewanellaceae</taxon>
        <taxon>Shewanella</taxon>
    </lineage>
</organism>
<sequence length="158" mass="18045">MEQIQEHPQKGAQQQAMEKFLAINPIVTQIPVAWGEMDALQHVNNVVYFRYFETARIDFFNRLFPLDSLYKSGIGPVISENQARYKRPVTFPDTLLVSVSISDIHSDRFTMHYQAFSKQQQIVTTLGTSVAVMFNFKTGKKAELPAELLAILKQHELA</sequence>
<accession>A0A380B116</accession>
<protein>
    <submittedName>
        <fullName evidence="1">Acyl-ACP thioesterase</fullName>
    </submittedName>
</protein>
<dbReference type="PANTHER" id="PTHR31793:SF40">
    <property type="entry name" value="ACYL-COA THIOESTER HYDROLASE, YBGC_YBAW FAMILY"/>
    <property type="match status" value="1"/>
</dbReference>
<proteinExistence type="predicted"/>